<name>A0AAJ6CUM8_9CHLR</name>
<reference evidence="4" key="2">
    <citation type="journal article" date="2023" name="Nat. Commun.">
        <title>Cultivation of marine bacteria of the SAR202 clade.</title>
        <authorList>
            <person name="Lim Y."/>
            <person name="Seo J.H."/>
            <person name="Giovannoni S.J."/>
            <person name="Kang I."/>
            <person name="Cho J.C."/>
        </authorList>
    </citation>
    <scope>NUCLEOTIDE SEQUENCE</scope>
    <source>
        <strain evidence="4">JH1073</strain>
    </source>
</reference>
<dbReference type="InterPro" id="IPR013341">
    <property type="entry name" value="Mandelate_racemase_N_dom"/>
</dbReference>
<dbReference type="InterPro" id="IPR013342">
    <property type="entry name" value="Mandelate_racemase_C"/>
</dbReference>
<dbReference type="SMART" id="SM00922">
    <property type="entry name" value="MR_MLE"/>
    <property type="match status" value="1"/>
</dbReference>
<dbReference type="CDD" id="cd03316">
    <property type="entry name" value="MR_like"/>
    <property type="match status" value="1"/>
</dbReference>
<feature type="domain" description="Mandelate racemase/muconate lactonizing enzyme C-terminal" evidence="2">
    <location>
        <begin position="156"/>
        <end position="266"/>
    </location>
</feature>
<dbReference type="InterPro" id="IPR036849">
    <property type="entry name" value="Enolase-like_C_sf"/>
</dbReference>
<dbReference type="SFLD" id="SFLDS00001">
    <property type="entry name" value="Enolase"/>
    <property type="match status" value="1"/>
</dbReference>
<dbReference type="InterPro" id="IPR034593">
    <property type="entry name" value="DgoD-like"/>
</dbReference>
<dbReference type="SUPFAM" id="SSF51604">
    <property type="entry name" value="Enolase C-terminal domain-like"/>
    <property type="match status" value="1"/>
</dbReference>
<reference evidence="5" key="3">
    <citation type="submission" date="2023-06" db="EMBL/GenBank/DDBJ databases">
        <title>Pangenomics reveal diversification of enzyme families and niche specialization in globally abundant SAR202 bacteria.</title>
        <authorList>
            <person name="Saw J.H.W."/>
        </authorList>
    </citation>
    <scope>NUCLEOTIDE SEQUENCE [LARGE SCALE GENOMIC DNA]</scope>
    <source>
        <strain evidence="5">JH1073</strain>
    </source>
</reference>
<organism evidence="4 5">
    <name type="scientific">Candidatus Lucifugimonas marina</name>
    <dbReference type="NCBI Taxonomy" id="3038979"/>
    <lineage>
        <taxon>Bacteria</taxon>
        <taxon>Bacillati</taxon>
        <taxon>Chloroflexota</taxon>
        <taxon>Dehalococcoidia</taxon>
        <taxon>SAR202 cluster</taxon>
        <taxon>Candidatus Lucifugimonadales</taxon>
        <taxon>Candidatus Lucifugimonadaceae</taxon>
        <taxon>Candidatus Lucifugimonas</taxon>
    </lineage>
</organism>
<dbReference type="Gene3D" id="3.20.20.120">
    <property type="entry name" value="Enolase-like C-terminal domain"/>
    <property type="match status" value="1"/>
</dbReference>
<reference evidence="5 6" key="1">
    <citation type="submission" date="2019-11" db="EMBL/GenBank/DDBJ databases">
        <authorList>
            <person name="Cho J.-C."/>
        </authorList>
    </citation>
    <scope>NUCLEOTIDE SEQUENCE [LARGE SCALE GENOMIC DNA]</scope>
    <source>
        <strain evidence="4 5">JH1073</strain>
        <strain evidence="3 6">JH702</strain>
    </source>
</reference>
<dbReference type="Proteomes" id="UP001321249">
    <property type="component" value="Unassembled WGS sequence"/>
</dbReference>
<gene>
    <name evidence="3" type="ORF">GKO46_02070</name>
    <name evidence="4" type="ORF">GKO48_07190</name>
</gene>
<dbReference type="Pfam" id="PF13378">
    <property type="entry name" value="MR_MLE_C"/>
    <property type="match status" value="1"/>
</dbReference>
<evidence type="ECO:0000259" key="2">
    <source>
        <dbReference type="SMART" id="SM00922"/>
    </source>
</evidence>
<dbReference type="GO" id="GO:0016829">
    <property type="term" value="F:lyase activity"/>
    <property type="evidence" value="ECO:0007669"/>
    <property type="project" value="UniProtKB-KW"/>
</dbReference>
<dbReference type="PANTHER" id="PTHR48080:SF2">
    <property type="entry name" value="D-GALACTONATE DEHYDRATASE"/>
    <property type="match status" value="1"/>
</dbReference>
<evidence type="ECO:0000313" key="3">
    <source>
        <dbReference type="EMBL" id="MDG0865858.1"/>
    </source>
</evidence>
<dbReference type="InterPro" id="IPR029017">
    <property type="entry name" value="Enolase-like_N"/>
</dbReference>
<dbReference type="Gene3D" id="3.30.390.10">
    <property type="entry name" value="Enolase-like, N-terminal domain"/>
    <property type="match status" value="1"/>
</dbReference>
<dbReference type="AlphaFoldDB" id="A0AAJ6CUM8"/>
<evidence type="ECO:0000256" key="1">
    <source>
        <dbReference type="ARBA" id="ARBA00023239"/>
    </source>
</evidence>
<keyword evidence="1" id="KW-0456">Lyase</keyword>
<dbReference type="Proteomes" id="UP001219901">
    <property type="component" value="Chromosome"/>
</dbReference>
<evidence type="ECO:0000313" key="5">
    <source>
        <dbReference type="Proteomes" id="UP001219901"/>
    </source>
</evidence>
<proteinExistence type="predicted"/>
<evidence type="ECO:0000313" key="6">
    <source>
        <dbReference type="Proteomes" id="UP001321249"/>
    </source>
</evidence>
<keyword evidence="5" id="KW-1185">Reference proteome</keyword>
<dbReference type="EMBL" id="CP046147">
    <property type="protein sequence ID" value="WFG39409.1"/>
    <property type="molecule type" value="Genomic_DNA"/>
</dbReference>
<sequence>MLCGLEYGEFCELVIIQRSASVKIASIETIRLEEFPAIIWVQVKTDSGHVGLGETFFGPRAVAGCIHEMFAPMLIGKDPLAIERHWRDMFDMANAYGYAGAEARAISAIDIALWDIAGQVAGQPIYNMLGGACRNKVRTYNTTGQYGDNKDMEMAIVDAGTLAKSLVDEGITAMKWAFTDQFADINRGTHISNEDLKLLLKPVEDIRAAVGDQLEVANDGHGRWNLNSAIKIGKAMDHLDMMWQEELIQPTNVDSHLRLADEVDAPICVSERLISKYQFREYLKAGAAEVVMPDLIWTGGITETKKICTMAEAEQRPVAPHDMTGPVNVFACAHISMNAPNVFLMESCRAFYGKGGWYEKVLETNIKVVDGYMLAPEGPGLGTRLRKDVFERSDLTVEVTDEPGNHFHWGGHESPVFEVVGDRGERRVQYRESWTGADPDMVSQQNKR</sequence>
<accession>A0AAJ6CUM8</accession>
<dbReference type="PANTHER" id="PTHR48080">
    <property type="entry name" value="D-GALACTONATE DEHYDRATASE-RELATED"/>
    <property type="match status" value="1"/>
</dbReference>
<dbReference type="SUPFAM" id="SSF54826">
    <property type="entry name" value="Enolase N-terminal domain-like"/>
    <property type="match status" value="1"/>
</dbReference>
<evidence type="ECO:0000313" key="4">
    <source>
        <dbReference type="EMBL" id="WFG39409.1"/>
    </source>
</evidence>
<dbReference type="SFLD" id="SFLDG00179">
    <property type="entry name" value="mandelate_racemase"/>
    <property type="match status" value="1"/>
</dbReference>
<dbReference type="EMBL" id="WMBE01000001">
    <property type="protein sequence ID" value="MDG0865858.1"/>
    <property type="molecule type" value="Genomic_DNA"/>
</dbReference>
<protein>
    <submittedName>
        <fullName evidence="4">Mandelate racemase/muconate lactonizing enzyme family protein</fullName>
    </submittedName>
</protein>
<dbReference type="InterPro" id="IPR029065">
    <property type="entry name" value="Enolase_C-like"/>
</dbReference>
<dbReference type="Pfam" id="PF02746">
    <property type="entry name" value="MR_MLE_N"/>
    <property type="match status" value="1"/>
</dbReference>